<evidence type="ECO:0000256" key="5">
    <source>
        <dbReference type="ARBA" id="ARBA00022679"/>
    </source>
</evidence>
<comment type="subcellular location">
    <subcellularLocation>
        <location evidence="13">Nucleus</location>
    </subcellularLocation>
    <subcellularLocation>
        <location evidence="13">Chromosome</location>
        <location evidence="13">Telomere</location>
    </subcellularLocation>
</comment>
<dbReference type="Gene3D" id="3.30.70.2630">
    <property type="match status" value="1"/>
</dbReference>
<dbReference type="Gene3D" id="1.10.132.70">
    <property type="match status" value="1"/>
</dbReference>
<keyword evidence="9 13" id="KW-0779">Telomere</keyword>
<keyword evidence="8 13" id="KW-0460">Magnesium</keyword>
<dbReference type="Proteomes" id="UP001369815">
    <property type="component" value="Unassembled WGS sequence"/>
</dbReference>
<dbReference type="GO" id="GO:0007004">
    <property type="term" value="P:telomere maintenance via telomerase"/>
    <property type="evidence" value="ECO:0007669"/>
    <property type="project" value="TreeGrafter"/>
</dbReference>
<dbReference type="AlphaFoldDB" id="A0AAX6MPF9"/>
<dbReference type="InterPro" id="IPR049139">
    <property type="entry name" value="TERT_C"/>
</dbReference>
<evidence type="ECO:0000256" key="8">
    <source>
        <dbReference type="ARBA" id="ARBA00022842"/>
    </source>
</evidence>
<evidence type="ECO:0000256" key="4">
    <source>
        <dbReference type="ARBA" id="ARBA00022454"/>
    </source>
</evidence>
<reference evidence="15 16" key="1">
    <citation type="journal article" date="2024" name="Front Chem Biol">
        <title>Unveiling the potential of Daldinia eschscholtzii MFLUCC 19-0629 through bioactivity and bioinformatics studies for enhanced sustainable agriculture production.</title>
        <authorList>
            <person name="Brooks S."/>
            <person name="Weaver J.A."/>
            <person name="Klomchit A."/>
            <person name="Alharthi S.A."/>
            <person name="Onlamun T."/>
            <person name="Nurani R."/>
            <person name="Vong T.K."/>
            <person name="Alberti F."/>
            <person name="Greco C."/>
        </authorList>
    </citation>
    <scope>NUCLEOTIDE SEQUENCE [LARGE SCALE GENOMIC DNA]</scope>
    <source>
        <strain evidence="15">MFLUCC 19-0629</strain>
    </source>
</reference>
<dbReference type="PANTHER" id="PTHR12066">
    <property type="entry name" value="TELOMERASE REVERSE TRANSCRIPTASE"/>
    <property type="match status" value="1"/>
</dbReference>
<protein>
    <recommendedName>
        <fullName evidence="3 13">Telomerase reverse transcriptase</fullName>
        <ecNumber evidence="2 13">2.7.7.49</ecNumber>
    </recommendedName>
    <alternativeName>
        <fullName evidence="13">Telomerase catalytic subunit</fullName>
    </alternativeName>
</protein>
<keyword evidence="6 13" id="KW-0548">Nucleotidyltransferase</keyword>
<dbReference type="Pfam" id="PF00078">
    <property type="entry name" value="RVT_1"/>
    <property type="match status" value="1"/>
</dbReference>
<dbReference type="PRINTS" id="PR01365">
    <property type="entry name" value="TELOMERASERT"/>
</dbReference>
<organism evidence="15 16">
    <name type="scientific">Daldinia eschscholtzii</name>
    <dbReference type="NCBI Taxonomy" id="292717"/>
    <lineage>
        <taxon>Eukaryota</taxon>
        <taxon>Fungi</taxon>
        <taxon>Dikarya</taxon>
        <taxon>Ascomycota</taxon>
        <taxon>Pezizomycotina</taxon>
        <taxon>Sordariomycetes</taxon>
        <taxon>Xylariomycetidae</taxon>
        <taxon>Xylariales</taxon>
        <taxon>Hypoxylaceae</taxon>
        <taxon>Daldinia</taxon>
    </lineage>
</organism>
<dbReference type="CDD" id="cd01648">
    <property type="entry name" value="TERT"/>
    <property type="match status" value="1"/>
</dbReference>
<accession>A0AAX6MPF9</accession>
<evidence type="ECO:0000256" key="13">
    <source>
        <dbReference type="RuleBase" id="RU365061"/>
    </source>
</evidence>
<evidence type="ECO:0000256" key="11">
    <source>
        <dbReference type="ARBA" id="ARBA00023242"/>
    </source>
</evidence>
<keyword evidence="10 13" id="KW-0695">RNA-directed DNA polymerase</keyword>
<name>A0AAX6MPF9_9PEZI</name>
<keyword evidence="16" id="KW-1185">Reference proteome</keyword>
<dbReference type="GO" id="GO:0070034">
    <property type="term" value="F:telomerase RNA binding"/>
    <property type="evidence" value="ECO:0007669"/>
    <property type="project" value="TreeGrafter"/>
</dbReference>
<dbReference type="EC" id="2.7.7.49" evidence="2 13"/>
<keyword evidence="11 13" id="KW-0539">Nucleus</keyword>
<dbReference type="InterPro" id="IPR000477">
    <property type="entry name" value="RT_dom"/>
</dbReference>
<feature type="domain" description="Reverse transcriptase" evidence="14">
    <location>
        <begin position="281"/>
        <end position="610"/>
    </location>
</feature>
<dbReference type="PROSITE" id="PS50878">
    <property type="entry name" value="RT_POL"/>
    <property type="match status" value="1"/>
</dbReference>
<comment type="caution">
    <text evidence="15">The sequence shown here is derived from an EMBL/GenBank/DDBJ whole genome shotgun (WGS) entry which is preliminary data.</text>
</comment>
<dbReference type="EMBL" id="JBANMG010000004">
    <property type="protein sequence ID" value="KAK6954528.1"/>
    <property type="molecule type" value="Genomic_DNA"/>
</dbReference>
<evidence type="ECO:0000256" key="12">
    <source>
        <dbReference type="ARBA" id="ARBA00048173"/>
    </source>
</evidence>
<dbReference type="Gene3D" id="1.10.357.90">
    <property type="match status" value="1"/>
</dbReference>
<dbReference type="Pfam" id="PF21399">
    <property type="entry name" value="TERT_C"/>
    <property type="match status" value="1"/>
</dbReference>
<dbReference type="GO" id="GO:0000333">
    <property type="term" value="C:telomerase catalytic core complex"/>
    <property type="evidence" value="ECO:0007669"/>
    <property type="project" value="TreeGrafter"/>
</dbReference>
<evidence type="ECO:0000256" key="1">
    <source>
        <dbReference type="ARBA" id="ARBA00008001"/>
    </source>
</evidence>
<dbReference type="GO" id="GO:0003720">
    <property type="term" value="F:telomerase activity"/>
    <property type="evidence" value="ECO:0007669"/>
    <property type="project" value="InterPro"/>
</dbReference>
<evidence type="ECO:0000256" key="10">
    <source>
        <dbReference type="ARBA" id="ARBA00022918"/>
    </source>
</evidence>
<proteinExistence type="inferred from homology"/>
<gene>
    <name evidence="15" type="ORF">Daesc_004495</name>
</gene>
<comment type="similarity">
    <text evidence="1 13">Belongs to the reverse transcriptase family. Telomerase subfamily.</text>
</comment>
<keyword evidence="4 13" id="KW-0158">Chromosome</keyword>
<evidence type="ECO:0000256" key="7">
    <source>
        <dbReference type="ARBA" id="ARBA00022723"/>
    </source>
</evidence>
<dbReference type="InterPro" id="IPR021891">
    <property type="entry name" value="Telomerase_RBD"/>
</dbReference>
<evidence type="ECO:0000313" key="16">
    <source>
        <dbReference type="Proteomes" id="UP001369815"/>
    </source>
</evidence>
<evidence type="ECO:0000256" key="2">
    <source>
        <dbReference type="ARBA" id="ARBA00012493"/>
    </source>
</evidence>
<evidence type="ECO:0000256" key="6">
    <source>
        <dbReference type="ARBA" id="ARBA00022695"/>
    </source>
</evidence>
<comment type="catalytic activity">
    <reaction evidence="12 13">
        <text>DNA(n) + a 2'-deoxyribonucleoside 5'-triphosphate = DNA(n+1) + diphosphate</text>
        <dbReference type="Rhea" id="RHEA:22508"/>
        <dbReference type="Rhea" id="RHEA-COMP:17339"/>
        <dbReference type="Rhea" id="RHEA-COMP:17340"/>
        <dbReference type="ChEBI" id="CHEBI:33019"/>
        <dbReference type="ChEBI" id="CHEBI:61560"/>
        <dbReference type="ChEBI" id="CHEBI:173112"/>
        <dbReference type="EC" id="2.7.7.49"/>
    </reaction>
</comment>
<evidence type="ECO:0000256" key="3">
    <source>
        <dbReference type="ARBA" id="ARBA00016182"/>
    </source>
</evidence>
<keyword evidence="5 13" id="KW-0808">Transferase</keyword>
<dbReference type="InterPro" id="IPR003545">
    <property type="entry name" value="Telomerase_RT"/>
</dbReference>
<dbReference type="GO" id="GO:0042162">
    <property type="term" value="F:telomeric DNA binding"/>
    <property type="evidence" value="ECO:0007669"/>
    <property type="project" value="TreeGrafter"/>
</dbReference>
<evidence type="ECO:0000313" key="15">
    <source>
        <dbReference type="EMBL" id="KAK6954528.1"/>
    </source>
</evidence>
<dbReference type="GO" id="GO:0000781">
    <property type="term" value="C:chromosome, telomeric region"/>
    <property type="evidence" value="ECO:0007669"/>
    <property type="project" value="UniProtKB-SubCell"/>
</dbReference>
<sequence length="788" mass="90519">MTLQNEAHTLRVMMYIFPRQFGLHNVFTSKVNFKETAQRLKDYTLREEEIFEKFGRLNESTNRIKIPKRLRGTATELLHTSLSHQEVESTEPNIDRRPSRKAVVLRKRKATQLSPPQKDPVSSIFDLATPPAKVSAFCQAVLKKIVPKGFWGSGNAAQLNESIVLKKVDQFIFFRRFEGISLHEVMQHMKLTEIDWLAPPALRSNNTSQTDLQKRRELVSEFLYFVFDSLLIPLIRSHFYVTDSSNHKYKLFFFRHDVWRYVAEPAMASLKAKMFSEVNLSRAHQILDSRALGFSQIRLLPKETGMRPIMNLRKRVAPRGKSKILGPGINKILAPVHAILQLEKTRNPQKLGATMFSVGDIYKRVKPFKSRIFSPGVDLYFAKVDVQSAFDTIPQAAIVSLLASIPQQRNYQVSTYAEIASNLISQAGIKTKAKPVKRWPSAAISDRDSSTFMQHLESMWATTNRNTVFVDRWKKYYDTSELLQLVASHIQQNLVKIGKKFYRQRQGIPQGSILSSTLCNYFYADLEVHVLSFLDSEDCLLLRLIDDFLLITLDKQKAIRFVETMHQGVPEYGVVVNSRKTLVNFDMKFDGEPIPKLNPGQRFPYCGSTIDCKTLDISRNRETEEKAIYNSLTIEFSRIPGQTFQRKVLNAFRIQSHIMYFDSVLNSAGTILNNIYGAFSETATKMWAYARCLPTQKQPSSALVIKTISRLVDVSYVLLISKSRKLRSPGYTCDIKKPEISWLVFNAFRKVLERKQSRYGMVLDWLKAEITKLSVKKDIRHGRVTQVI</sequence>
<evidence type="ECO:0000259" key="14">
    <source>
        <dbReference type="PROSITE" id="PS50878"/>
    </source>
</evidence>
<dbReference type="GO" id="GO:0046872">
    <property type="term" value="F:metal ion binding"/>
    <property type="evidence" value="ECO:0007669"/>
    <property type="project" value="UniProtKB-KW"/>
</dbReference>
<comment type="function">
    <text evidence="13">Telomerase is a ribonucleoprotein enzyme essential for the replication of chromosome termini in most eukaryotes. It elongates telomeres. It is a reverse transcriptase that adds simple sequence repeats to chromosome ends by copying a template sequence within the RNA component of the enzyme.</text>
</comment>
<dbReference type="SMART" id="SM00975">
    <property type="entry name" value="Telomerase_RBD"/>
    <property type="match status" value="1"/>
</dbReference>
<keyword evidence="7 13" id="KW-0479">Metal-binding</keyword>
<evidence type="ECO:0000256" key="9">
    <source>
        <dbReference type="ARBA" id="ARBA00022895"/>
    </source>
</evidence>
<dbReference type="Pfam" id="PF12009">
    <property type="entry name" value="Telomerase_RBD"/>
    <property type="match status" value="1"/>
</dbReference>
<dbReference type="PANTHER" id="PTHR12066:SF0">
    <property type="entry name" value="TELOMERASE REVERSE TRANSCRIPTASE"/>
    <property type="match status" value="1"/>
</dbReference>